<organism evidence="8 9">
    <name type="scientific">Candidatus Kutchimonas denitrificans</name>
    <dbReference type="NCBI Taxonomy" id="3056748"/>
    <lineage>
        <taxon>Bacteria</taxon>
        <taxon>Pseudomonadati</taxon>
        <taxon>Gemmatimonadota</taxon>
        <taxon>Gemmatimonadia</taxon>
        <taxon>Candidatus Palauibacterales</taxon>
        <taxon>Candidatus Palauibacteraceae</taxon>
        <taxon>Candidatus Kutchimonas</taxon>
    </lineage>
</organism>
<dbReference type="AlphaFoldDB" id="A0AAE4ZBA0"/>
<keyword evidence="4 6" id="KW-0472">Membrane</keyword>
<evidence type="ECO:0000313" key="8">
    <source>
        <dbReference type="EMBL" id="NIR76077.1"/>
    </source>
</evidence>
<feature type="transmembrane region" description="Helical" evidence="6">
    <location>
        <begin position="254"/>
        <end position="272"/>
    </location>
</feature>
<evidence type="ECO:0000256" key="6">
    <source>
        <dbReference type="SAM" id="Phobius"/>
    </source>
</evidence>
<evidence type="ECO:0000313" key="9">
    <source>
        <dbReference type="Proteomes" id="UP000702544"/>
    </source>
</evidence>
<keyword evidence="3 6" id="KW-1133">Transmembrane helix</keyword>
<feature type="transmembrane region" description="Helical" evidence="6">
    <location>
        <begin position="142"/>
        <end position="161"/>
    </location>
</feature>
<dbReference type="PANTHER" id="PTHR22911">
    <property type="entry name" value="ACYL-MALONYL CONDENSING ENZYME-RELATED"/>
    <property type="match status" value="1"/>
</dbReference>
<evidence type="ECO:0000256" key="3">
    <source>
        <dbReference type="ARBA" id="ARBA00022989"/>
    </source>
</evidence>
<name>A0AAE4ZBA0_9BACT</name>
<proteinExistence type="predicted"/>
<feature type="domain" description="EamA" evidence="7">
    <location>
        <begin position="142"/>
        <end position="270"/>
    </location>
</feature>
<dbReference type="SUPFAM" id="SSF103481">
    <property type="entry name" value="Multidrug resistance efflux transporter EmrE"/>
    <property type="match status" value="2"/>
</dbReference>
<gene>
    <name evidence="8" type="ORF">GWO12_13360</name>
</gene>
<feature type="transmembrane region" description="Helical" evidence="6">
    <location>
        <begin position="110"/>
        <end position="130"/>
    </location>
</feature>
<evidence type="ECO:0000256" key="5">
    <source>
        <dbReference type="SAM" id="MobiDB-lite"/>
    </source>
</evidence>
<keyword evidence="2 6" id="KW-0812">Transmembrane</keyword>
<dbReference type="Proteomes" id="UP000702544">
    <property type="component" value="Unassembled WGS sequence"/>
</dbReference>
<feature type="transmembrane region" description="Helical" evidence="6">
    <location>
        <begin position="56"/>
        <end position="75"/>
    </location>
</feature>
<feature type="transmembrane region" description="Helical" evidence="6">
    <location>
        <begin position="229"/>
        <end position="248"/>
    </location>
</feature>
<comment type="caution">
    <text evidence="8">The sequence shown here is derived from an EMBL/GenBank/DDBJ whole genome shotgun (WGS) entry which is preliminary data.</text>
</comment>
<evidence type="ECO:0000259" key="7">
    <source>
        <dbReference type="Pfam" id="PF00892"/>
    </source>
</evidence>
<dbReference type="InterPro" id="IPR037185">
    <property type="entry name" value="EmrE-like"/>
</dbReference>
<dbReference type="Gene3D" id="1.10.3730.20">
    <property type="match status" value="1"/>
</dbReference>
<dbReference type="GO" id="GO:0016020">
    <property type="term" value="C:membrane"/>
    <property type="evidence" value="ECO:0007669"/>
    <property type="project" value="UniProtKB-SubCell"/>
</dbReference>
<feature type="transmembrane region" description="Helical" evidence="6">
    <location>
        <begin position="28"/>
        <end position="44"/>
    </location>
</feature>
<evidence type="ECO:0000256" key="1">
    <source>
        <dbReference type="ARBA" id="ARBA00004141"/>
    </source>
</evidence>
<feature type="domain" description="EamA" evidence="7">
    <location>
        <begin position="1"/>
        <end position="126"/>
    </location>
</feature>
<sequence length="303" mass="32483">MLASAFFFSLMSLQVKLAGRGLPSQEVVLARGVVTLVLSYGLVRRAGLYPWGRRRWILILRGALGFGALSCFYFALTRLPIAEATVLHFTNPLWTALLAALFLGERLHRWVVGPILVSFAGVLLITRPGLLFGGAAAAIDPLGVGVALVGALLSAGAYVAVREAVKTEHPLVVVFFFPLVTVPATLPFVSNFVWPTGLEWLWLIGVGVSTQIAQVYLTRGLSLVPAGRAMAIGYSQIVFVTVWGLLFLGEYLSVWSVAGSLLVVAGTLAVAMRRRMALPGAAHTEHPGYTDSDERDARPAATD</sequence>
<evidence type="ECO:0000256" key="4">
    <source>
        <dbReference type="ARBA" id="ARBA00023136"/>
    </source>
</evidence>
<feature type="transmembrane region" description="Helical" evidence="6">
    <location>
        <begin position="200"/>
        <end position="217"/>
    </location>
</feature>
<feature type="transmembrane region" description="Helical" evidence="6">
    <location>
        <begin position="81"/>
        <end position="103"/>
    </location>
</feature>
<accession>A0AAE4ZBA0</accession>
<dbReference type="PANTHER" id="PTHR22911:SF6">
    <property type="entry name" value="SOLUTE CARRIER FAMILY 35 MEMBER G1"/>
    <property type="match status" value="1"/>
</dbReference>
<dbReference type="InterPro" id="IPR000620">
    <property type="entry name" value="EamA_dom"/>
</dbReference>
<evidence type="ECO:0000256" key="2">
    <source>
        <dbReference type="ARBA" id="ARBA00022692"/>
    </source>
</evidence>
<feature type="region of interest" description="Disordered" evidence="5">
    <location>
        <begin position="282"/>
        <end position="303"/>
    </location>
</feature>
<dbReference type="Pfam" id="PF00892">
    <property type="entry name" value="EamA"/>
    <property type="match status" value="2"/>
</dbReference>
<dbReference type="EMBL" id="JAACAK010000113">
    <property type="protein sequence ID" value="NIR76077.1"/>
    <property type="molecule type" value="Genomic_DNA"/>
</dbReference>
<feature type="transmembrane region" description="Helical" evidence="6">
    <location>
        <begin position="173"/>
        <end position="194"/>
    </location>
</feature>
<reference evidence="8 9" key="1">
    <citation type="submission" date="2020-01" db="EMBL/GenBank/DDBJ databases">
        <title>Genomes assembled from Gulf of Kutch pelagic sediment metagenomes.</title>
        <authorList>
            <person name="Chandrashekar M."/>
            <person name="Mahajan M.S."/>
            <person name="Dave K.J."/>
            <person name="Vatsa P."/>
            <person name="Nathani N.M."/>
        </authorList>
    </citation>
    <scope>NUCLEOTIDE SEQUENCE [LARGE SCALE GENOMIC DNA]</scope>
    <source>
        <strain evidence="8">KS3-K002</strain>
    </source>
</reference>
<comment type="subcellular location">
    <subcellularLocation>
        <location evidence="1">Membrane</location>
        <topology evidence="1">Multi-pass membrane protein</topology>
    </subcellularLocation>
</comment>
<protein>
    <submittedName>
        <fullName evidence="8">DMT family transporter</fullName>
    </submittedName>
</protein>